<keyword evidence="5" id="KW-0762">Sugar transport</keyword>
<dbReference type="Gene3D" id="3.30.1950.10">
    <property type="entry name" value="wza like domain"/>
    <property type="match status" value="1"/>
</dbReference>
<keyword evidence="12" id="KW-0564">Palmitate</keyword>
<evidence type="ECO:0000259" key="16">
    <source>
        <dbReference type="Pfam" id="PF22461"/>
    </source>
</evidence>
<evidence type="ECO:0000256" key="10">
    <source>
        <dbReference type="ARBA" id="ARBA00023114"/>
    </source>
</evidence>
<comment type="caution">
    <text evidence="17">The sequence shown here is derived from an EMBL/GenBank/DDBJ whole genome shotgun (WGS) entry which is preliminary data.</text>
</comment>
<dbReference type="Pfam" id="PF22461">
    <property type="entry name" value="SLBB_2"/>
    <property type="match status" value="1"/>
</dbReference>
<dbReference type="Gene3D" id="3.10.560.10">
    <property type="entry name" value="Outer membrane lipoprotein wza domain like"/>
    <property type="match status" value="2"/>
</dbReference>
<dbReference type="EMBL" id="DTKJ01000058">
    <property type="protein sequence ID" value="HGZ12260.1"/>
    <property type="molecule type" value="Genomic_DNA"/>
</dbReference>
<keyword evidence="9" id="KW-0406">Ion transport</keyword>
<evidence type="ECO:0000256" key="4">
    <source>
        <dbReference type="ARBA" id="ARBA00022452"/>
    </source>
</evidence>
<dbReference type="GO" id="GO:0006811">
    <property type="term" value="P:monoatomic ion transport"/>
    <property type="evidence" value="ECO:0007669"/>
    <property type="project" value="UniProtKB-KW"/>
</dbReference>
<keyword evidence="7" id="KW-0732">Signal</keyword>
<comment type="similarity">
    <text evidence="2">Belongs to the BexD/CtrA/VexA family.</text>
</comment>
<dbReference type="AlphaFoldDB" id="A0A7C5EMU9"/>
<accession>A0A7C5EMU9</accession>
<sequence>MKVLNRPWGMIPVLVSIGLYFFLGGCSPMHPAKTQAEMAAEPPLQPLTLGPGDVIDIKHFYVPELDESQIVRPDGCLTLPLIGEVSVTGKTPVQLEKELARRYLAHLKEPHLTVLVRRVYNNRVWVTGEVKRPGPVQINGPLTLLEALTEVGGPIRPTADLRQVLVVRQRDGRHYGCLVNVKETLQGMAGEQFYLQPRDVVYVPPTRITKANDWVDQYINKMVPQTRTIFLYPIGPGNAGSVGVDTTSR</sequence>
<evidence type="ECO:0000256" key="3">
    <source>
        <dbReference type="ARBA" id="ARBA00022448"/>
    </source>
</evidence>
<evidence type="ECO:0000256" key="6">
    <source>
        <dbReference type="ARBA" id="ARBA00022692"/>
    </source>
</evidence>
<evidence type="ECO:0000256" key="9">
    <source>
        <dbReference type="ARBA" id="ARBA00023065"/>
    </source>
</evidence>
<evidence type="ECO:0000259" key="15">
    <source>
        <dbReference type="Pfam" id="PF02563"/>
    </source>
</evidence>
<evidence type="ECO:0000256" key="2">
    <source>
        <dbReference type="ARBA" id="ARBA00009450"/>
    </source>
</evidence>
<evidence type="ECO:0000313" key="17">
    <source>
        <dbReference type="EMBL" id="HGZ12260.1"/>
    </source>
</evidence>
<dbReference type="GO" id="GO:0009279">
    <property type="term" value="C:cell outer membrane"/>
    <property type="evidence" value="ECO:0007669"/>
    <property type="project" value="UniProtKB-SubCell"/>
</dbReference>
<organism evidence="17">
    <name type="scientific">Desulfobacca acetoxidans</name>
    <dbReference type="NCBI Taxonomy" id="60893"/>
    <lineage>
        <taxon>Bacteria</taxon>
        <taxon>Pseudomonadati</taxon>
        <taxon>Thermodesulfobacteriota</taxon>
        <taxon>Desulfobaccia</taxon>
        <taxon>Desulfobaccales</taxon>
        <taxon>Desulfobaccaceae</taxon>
        <taxon>Desulfobacca</taxon>
    </lineage>
</organism>
<reference evidence="17" key="1">
    <citation type="journal article" date="2020" name="mSystems">
        <title>Genome- and Community-Level Interaction Insights into Carbon Utilization and Element Cycling Functions of Hydrothermarchaeota in Hydrothermal Sediment.</title>
        <authorList>
            <person name="Zhou Z."/>
            <person name="Liu Y."/>
            <person name="Xu W."/>
            <person name="Pan J."/>
            <person name="Luo Z.H."/>
            <person name="Li M."/>
        </authorList>
    </citation>
    <scope>NUCLEOTIDE SEQUENCE [LARGE SCALE GENOMIC DNA]</scope>
    <source>
        <strain evidence="17">SpSt-853</strain>
    </source>
</reference>
<dbReference type="GO" id="GO:0015288">
    <property type="term" value="F:porin activity"/>
    <property type="evidence" value="ECO:0007669"/>
    <property type="project" value="UniProtKB-KW"/>
</dbReference>
<gene>
    <name evidence="17" type="ORF">ENW48_08575</name>
</gene>
<keyword evidence="6" id="KW-0812">Transmembrane</keyword>
<comment type="subcellular location">
    <subcellularLocation>
        <location evidence="1">Cell outer membrane</location>
        <topology evidence="1">Multi-pass membrane protein</topology>
    </subcellularLocation>
</comment>
<keyword evidence="8" id="KW-0625">Polysaccharide transport</keyword>
<dbReference type="GO" id="GO:0015159">
    <property type="term" value="F:polysaccharide transmembrane transporter activity"/>
    <property type="evidence" value="ECO:0007669"/>
    <property type="project" value="InterPro"/>
</dbReference>
<evidence type="ECO:0000256" key="13">
    <source>
        <dbReference type="ARBA" id="ARBA00023237"/>
    </source>
</evidence>
<keyword evidence="4" id="KW-1134">Transmembrane beta strand</keyword>
<feature type="domain" description="SLBB" evidence="16">
    <location>
        <begin position="123"/>
        <end position="203"/>
    </location>
</feature>
<feature type="domain" description="Polysaccharide export protein N-terminal" evidence="15">
    <location>
        <begin position="45"/>
        <end position="116"/>
    </location>
</feature>
<evidence type="ECO:0000256" key="8">
    <source>
        <dbReference type="ARBA" id="ARBA00023047"/>
    </source>
</evidence>
<protein>
    <submittedName>
        <fullName evidence="17">Uncharacterized protein</fullName>
    </submittedName>
</protein>
<dbReference type="InterPro" id="IPR054765">
    <property type="entry name" value="SLBB_dom"/>
</dbReference>
<evidence type="ECO:0000256" key="5">
    <source>
        <dbReference type="ARBA" id="ARBA00022597"/>
    </source>
</evidence>
<name>A0A7C5EMU9_9BACT</name>
<dbReference type="Pfam" id="PF02563">
    <property type="entry name" value="Poly_export"/>
    <property type="match status" value="1"/>
</dbReference>
<dbReference type="PANTHER" id="PTHR33619:SF3">
    <property type="entry name" value="POLYSACCHARIDE EXPORT PROTEIN GFCE-RELATED"/>
    <property type="match status" value="1"/>
</dbReference>
<dbReference type="InterPro" id="IPR049712">
    <property type="entry name" value="Poly_export"/>
</dbReference>
<evidence type="ECO:0000256" key="7">
    <source>
        <dbReference type="ARBA" id="ARBA00022729"/>
    </source>
</evidence>
<proteinExistence type="inferred from homology"/>
<evidence type="ECO:0000256" key="12">
    <source>
        <dbReference type="ARBA" id="ARBA00023139"/>
    </source>
</evidence>
<keyword evidence="3" id="KW-0813">Transport</keyword>
<dbReference type="PANTHER" id="PTHR33619">
    <property type="entry name" value="POLYSACCHARIDE EXPORT PROTEIN GFCE-RELATED"/>
    <property type="match status" value="1"/>
</dbReference>
<keyword evidence="13" id="KW-0998">Cell outer membrane</keyword>
<keyword evidence="14" id="KW-0449">Lipoprotein</keyword>
<evidence type="ECO:0000256" key="11">
    <source>
        <dbReference type="ARBA" id="ARBA00023136"/>
    </source>
</evidence>
<dbReference type="InterPro" id="IPR003715">
    <property type="entry name" value="Poly_export_N"/>
</dbReference>
<keyword evidence="11" id="KW-0472">Membrane</keyword>
<evidence type="ECO:0000256" key="14">
    <source>
        <dbReference type="ARBA" id="ARBA00023288"/>
    </source>
</evidence>
<dbReference type="GO" id="GO:0046930">
    <property type="term" value="C:pore complex"/>
    <property type="evidence" value="ECO:0007669"/>
    <property type="project" value="UniProtKB-KW"/>
</dbReference>
<dbReference type="PROSITE" id="PS51257">
    <property type="entry name" value="PROKAR_LIPOPROTEIN"/>
    <property type="match status" value="1"/>
</dbReference>
<keyword evidence="10" id="KW-0626">Porin</keyword>
<evidence type="ECO:0000256" key="1">
    <source>
        <dbReference type="ARBA" id="ARBA00004571"/>
    </source>
</evidence>